<dbReference type="AlphaFoldDB" id="A0A830FDR1"/>
<organism evidence="2 3">
    <name type="scientific">Halocalculus aciditolerans</name>
    <dbReference type="NCBI Taxonomy" id="1383812"/>
    <lineage>
        <taxon>Archaea</taxon>
        <taxon>Methanobacteriati</taxon>
        <taxon>Methanobacteriota</taxon>
        <taxon>Stenosarchaea group</taxon>
        <taxon>Halobacteria</taxon>
        <taxon>Halobacteriales</taxon>
        <taxon>Halobacteriaceae</taxon>
        <taxon>Halocalculus</taxon>
    </lineage>
</organism>
<sequence>MPDRFGALALALGVVGVALYAAAGSAGCPDCGSAATFLGGSGAVVGPVLLLVGAAALRDAT</sequence>
<evidence type="ECO:0000313" key="3">
    <source>
        <dbReference type="Proteomes" id="UP000607197"/>
    </source>
</evidence>
<reference evidence="2" key="1">
    <citation type="journal article" date="2014" name="Int. J. Syst. Evol. Microbiol.">
        <title>Complete genome sequence of Corynebacterium casei LMG S-19264T (=DSM 44701T), isolated from a smear-ripened cheese.</title>
        <authorList>
            <consortium name="US DOE Joint Genome Institute (JGI-PGF)"/>
            <person name="Walter F."/>
            <person name="Albersmeier A."/>
            <person name="Kalinowski J."/>
            <person name="Ruckert C."/>
        </authorList>
    </citation>
    <scope>NUCLEOTIDE SEQUENCE</scope>
    <source>
        <strain evidence="2">JCM 19596</strain>
    </source>
</reference>
<keyword evidence="1" id="KW-0812">Transmembrane</keyword>
<keyword evidence="3" id="KW-1185">Reference proteome</keyword>
<dbReference type="PROSITE" id="PS51257">
    <property type="entry name" value="PROKAR_LIPOPROTEIN"/>
    <property type="match status" value="1"/>
</dbReference>
<feature type="transmembrane region" description="Helical" evidence="1">
    <location>
        <begin position="37"/>
        <end position="57"/>
    </location>
</feature>
<dbReference type="RefSeq" id="WP_188979195.1">
    <property type="nucleotide sequence ID" value="NZ_BMPG01000003.1"/>
</dbReference>
<evidence type="ECO:0000256" key="1">
    <source>
        <dbReference type="SAM" id="Phobius"/>
    </source>
</evidence>
<evidence type="ECO:0000313" key="2">
    <source>
        <dbReference type="EMBL" id="GGL64925.1"/>
    </source>
</evidence>
<protein>
    <submittedName>
        <fullName evidence="2">Uncharacterized protein</fullName>
    </submittedName>
</protein>
<proteinExistence type="predicted"/>
<keyword evidence="1" id="KW-1133">Transmembrane helix</keyword>
<name>A0A830FDR1_9EURY</name>
<comment type="caution">
    <text evidence="2">The sequence shown here is derived from an EMBL/GenBank/DDBJ whole genome shotgun (WGS) entry which is preliminary data.</text>
</comment>
<dbReference type="EMBL" id="BMPG01000003">
    <property type="protein sequence ID" value="GGL64925.1"/>
    <property type="molecule type" value="Genomic_DNA"/>
</dbReference>
<keyword evidence="1" id="KW-0472">Membrane</keyword>
<accession>A0A830FDR1</accession>
<reference evidence="2" key="2">
    <citation type="submission" date="2020-09" db="EMBL/GenBank/DDBJ databases">
        <authorList>
            <person name="Sun Q."/>
            <person name="Ohkuma M."/>
        </authorList>
    </citation>
    <scope>NUCLEOTIDE SEQUENCE</scope>
    <source>
        <strain evidence="2">JCM 19596</strain>
    </source>
</reference>
<gene>
    <name evidence="2" type="ORF">GCM10009039_23610</name>
</gene>
<dbReference type="Proteomes" id="UP000607197">
    <property type="component" value="Unassembled WGS sequence"/>
</dbReference>